<dbReference type="PANTHER" id="PTHR43024:SF1">
    <property type="entry name" value="UDP-N-ACETYLMURAMOYL-TRIPEPTIDE--D-ALANYL-D-ALANINE LIGASE"/>
    <property type="match status" value="1"/>
</dbReference>
<dbReference type="InterPro" id="IPR000713">
    <property type="entry name" value="Mur_ligase_N"/>
</dbReference>
<keyword evidence="9 10" id="KW-0961">Cell wall biogenesis/degradation</keyword>
<dbReference type="SUPFAM" id="SSF53244">
    <property type="entry name" value="MurD-like peptide ligases, peptide-binding domain"/>
    <property type="match status" value="1"/>
</dbReference>
<comment type="similarity">
    <text evidence="10">Belongs to the MurCDEF family. MurF subfamily.</text>
</comment>
<keyword evidence="4 10" id="KW-0547">Nucleotide-binding</keyword>
<evidence type="ECO:0000256" key="6">
    <source>
        <dbReference type="ARBA" id="ARBA00022960"/>
    </source>
</evidence>
<keyword evidence="7 10" id="KW-0573">Peptidoglycan synthesis</keyword>
<dbReference type="Pfam" id="PF08245">
    <property type="entry name" value="Mur_ligase_M"/>
    <property type="match status" value="1"/>
</dbReference>
<keyword evidence="16" id="KW-1185">Reference proteome</keyword>
<evidence type="ECO:0000256" key="3">
    <source>
        <dbReference type="ARBA" id="ARBA00022618"/>
    </source>
</evidence>
<dbReference type="GO" id="GO:0008360">
    <property type="term" value="P:regulation of cell shape"/>
    <property type="evidence" value="ECO:0007669"/>
    <property type="project" value="UniProtKB-KW"/>
</dbReference>
<feature type="domain" description="Mur ligase N-terminal catalytic" evidence="12">
    <location>
        <begin position="13"/>
        <end position="78"/>
    </location>
</feature>
<dbReference type="GO" id="GO:0009252">
    <property type="term" value="P:peptidoglycan biosynthetic process"/>
    <property type="evidence" value="ECO:0007669"/>
    <property type="project" value="UniProtKB-UniRule"/>
</dbReference>
<dbReference type="GO" id="GO:0051301">
    <property type="term" value="P:cell division"/>
    <property type="evidence" value="ECO:0007669"/>
    <property type="project" value="UniProtKB-KW"/>
</dbReference>
<keyword evidence="5 10" id="KW-0067">ATP-binding</keyword>
<keyword evidence="2 10" id="KW-0436">Ligase</keyword>
<evidence type="ECO:0000256" key="8">
    <source>
        <dbReference type="ARBA" id="ARBA00023306"/>
    </source>
</evidence>
<evidence type="ECO:0000256" key="5">
    <source>
        <dbReference type="ARBA" id="ARBA00022840"/>
    </source>
</evidence>
<keyword evidence="3 10" id="KW-0132">Cell division</keyword>
<dbReference type="Pfam" id="PF02875">
    <property type="entry name" value="Mur_ligase_C"/>
    <property type="match status" value="1"/>
</dbReference>
<evidence type="ECO:0000256" key="9">
    <source>
        <dbReference type="ARBA" id="ARBA00023316"/>
    </source>
</evidence>
<comment type="subcellular location">
    <subcellularLocation>
        <location evidence="10 11">Cytoplasm</location>
    </subcellularLocation>
</comment>
<proteinExistence type="inferred from homology"/>
<evidence type="ECO:0000259" key="13">
    <source>
        <dbReference type="Pfam" id="PF02875"/>
    </source>
</evidence>
<dbReference type="GO" id="GO:0071555">
    <property type="term" value="P:cell wall organization"/>
    <property type="evidence" value="ECO:0007669"/>
    <property type="project" value="UniProtKB-KW"/>
</dbReference>
<protein>
    <recommendedName>
        <fullName evidence="10 11">UDP-N-acetylmuramoyl-tripeptide--D-alanyl-D-alanine ligase</fullName>
        <ecNumber evidence="10 11">6.3.2.10</ecNumber>
    </recommendedName>
    <alternativeName>
        <fullName evidence="10">D-alanyl-D-alanine-adding enzyme</fullName>
    </alternativeName>
</protein>
<dbReference type="NCBIfam" id="TIGR01143">
    <property type="entry name" value="murF"/>
    <property type="match status" value="1"/>
</dbReference>
<dbReference type="Gene3D" id="3.40.1390.10">
    <property type="entry name" value="MurE/MurF, N-terminal domain"/>
    <property type="match status" value="1"/>
</dbReference>
<gene>
    <name evidence="10" type="primary">murF</name>
    <name evidence="15" type="ORF">F8C82_00810</name>
</gene>
<dbReference type="InterPro" id="IPR013221">
    <property type="entry name" value="Mur_ligase_cen"/>
</dbReference>
<dbReference type="Pfam" id="PF01225">
    <property type="entry name" value="Mur_ligase"/>
    <property type="match status" value="1"/>
</dbReference>
<evidence type="ECO:0000256" key="1">
    <source>
        <dbReference type="ARBA" id="ARBA00022490"/>
    </source>
</evidence>
<dbReference type="RefSeq" id="WP_151691542.1">
    <property type="nucleotide sequence ID" value="NZ_BMGX01000002.1"/>
</dbReference>
<dbReference type="UniPathway" id="UPA00219"/>
<keyword evidence="8 10" id="KW-0131">Cell cycle</keyword>
<dbReference type="Proteomes" id="UP000484164">
    <property type="component" value="Unassembled WGS sequence"/>
</dbReference>
<evidence type="ECO:0000313" key="16">
    <source>
        <dbReference type="Proteomes" id="UP000484164"/>
    </source>
</evidence>
<dbReference type="Gene3D" id="3.90.190.20">
    <property type="entry name" value="Mur ligase, C-terminal domain"/>
    <property type="match status" value="1"/>
</dbReference>
<dbReference type="InterPro" id="IPR035911">
    <property type="entry name" value="MurE/MurF_N"/>
</dbReference>
<dbReference type="HAMAP" id="MF_02019">
    <property type="entry name" value="MurF"/>
    <property type="match status" value="1"/>
</dbReference>
<evidence type="ECO:0000256" key="10">
    <source>
        <dbReference type="HAMAP-Rule" id="MF_02019"/>
    </source>
</evidence>
<dbReference type="GO" id="GO:0005737">
    <property type="term" value="C:cytoplasm"/>
    <property type="evidence" value="ECO:0007669"/>
    <property type="project" value="UniProtKB-SubCell"/>
</dbReference>
<evidence type="ECO:0000256" key="7">
    <source>
        <dbReference type="ARBA" id="ARBA00022984"/>
    </source>
</evidence>
<dbReference type="EC" id="6.3.2.10" evidence="10 11"/>
<evidence type="ECO:0000259" key="12">
    <source>
        <dbReference type="Pfam" id="PF01225"/>
    </source>
</evidence>
<dbReference type="InterPro" id="IPR005863">
    <property type="entry name" value="UDP-N-AcMur_synth"/>
</dbReference>
<keyword evidence="6 10" id="KW-0133">Cell shape</keyword>
<dbReference type="AlphaFoldDB" id="A0A6L3ZIG4"/>
<feature type="domain" description="Mur ligase C-terminal" evidence="13">
    <location>
        <begin position="298"/>
        <end position="383"/>
    </location>
</feature>
<feature type="binding site" evidence="10">
    <location>
        <begin position="98"/>
        <end position="104"/>
    </location>
    <ligand>
        <name>ATP</name>
        <dbReference type="ChEBI" id="CHEBI:30616"/>
    </ligand>
</feature>
<dbReference type="InterPro" id="IPR004101">
    <property type="entry name" value="Mur_ligase_C"/>
</dbReference>
<dbReference type="PANTHER" id="PTHR43024">
    <property type="entry name" value="UDP-N-ACETYLMURAMOYL-TRIPEPTIDE--D-ALANYL-D-ALANINE LIGASE"/>
    <property type="match status" value="1"/>
</dbReference>
<evidence type="ECO:0000256" key="4">
    <source>
        <dbReference type="ARBA" id="ARBA00022741"/>
    </source>
</evidence>
<comment type="caution">
    <text evidence="15">The sequence shown here is derived from an EMBL/GenBank/DDBJ whole genome shotgun (WGS) entry which is preliminary data.</text>
</comment>
<evidence type="ECO:0000256" key="2">
    <source>
        <dbReference type="ARBA" id="ARBA00022598"/>
    </source>
</evidence>
<evidence type="ECO:0000256" key="11">
    <source>
        <dbReference type="RuleBase" id="RU004136"/>
    </source>
</evidence>
<dbReference type="SUPFAM" id="SSF63418">
    <property type="entry name" value="MurE/MurF N-terminal domain"/>
    <property type="match status" value="1"/>
</dbReference>
<accession>A0A6L3ZIG4</accession>
<dbReference type="InterPro" id="IPR051046">
    <property type="entry name" value="MurCDEF_CellWall_CoF430Synth"/>
</dbReference>
<organism evidence="15 16">
    <name type="scientific">Phaeocystidibacter marisrubri</name>
    <dbReference type="NCBI Taxonomy" id="1577780"/>
    <lineage>
        <taxon>Bacteria</taxon>
        <taxon>Pseudomonadati</taxon>
        <taxon>Bacteroidota</taxon>
        <taxon>Flavobacteriia</taxon>
        <taxon>Flavobacteriales</taxon>
        <taxon>Phaeocystidibacteraceae</taxon>
        <taxon>Phaeocystidibacter</taxon>
    </lineage>
</organism>
<name>A0A6L3ZIG4_9FLAO</name>
<reference evidence="15 16" key="1">
    <citation type="submission" date="2019-10" db="EMBL/GenBank/DDBJ databases">
        <title>Genome sequence of Phaeocystidibacter marisrubri JCM30614 (type strain).</title>
        <authorList>
            <person name="Bowman J.P."/>
        </authorList>
    </citation>
    <scope>NUCLEOTIDE SEQUENCE [LARGE SCALE GENOMIC DNA]</scope>
    <source>
        <strain evidence="15 16">JCM 30614</strain>
    </source>
</reference>
<evidence type="ECO:0000313" key="15">
    <source>
        <dbReference type="EMBL" id="KAB2816970.1"/>
    </source>
</evidence>
<dbReference type="InterPro" id="IPR036565">
    <property type="entry name" value="Mur-like_cat_sf"/>
</dbReference>
<dbReference type="GO" id="GO:0047480">
    <property type="term" value="F:UDP-N-acetylmuramoyl-tripeptide-D-alanyl-D-alanine ligase activity"/>
    <property type="evidence" value="ECO:0007669"/>
    <property type="project" value="UniProtKB-UniRule"/>
</dbReference>
<sequence>MLEELYQTYLTCSGVSTDTRAIERGNIYFALKGPSFNGNLFASQAIEAGAIAVVVDEDVEVPESALVFQTIDVLTTLQDLARHHRTQCSNTTFIGLTGSNGKTTAKELMKSVLSTSFRTHATFGNLNNHIGVPLTLLRMPVDTEVAIIEMGANHRGEIELLSGISLPNYGYITNFGKAHLEGFGGIEGVIKGKSELYARMKEINGTCIVNGMDELQLVQSSECNRIVYGSKQSEYPMEYSEVNYPAQVRFNGNDYRSQLTGSFHTANIGAAIAIGKILGVSEANIALGIHSYAPENNRSQWTKTNTNRVMLDAYNANPSSMLASLKSFIDEAATPRIVIIGDMFELGEASAEEHQLIVDYLKQKEGTNAILVGEHFSATDHESMLSFTTTERCENYLKENPITNSSILLKGSRGMHLETLYPYL</sequence>
<comment type="pathway">
    <text evidence="10 11">Cell wall biogenesis; peptidoglycan biosynthesis.</text>
</comment>
<dbReference type="GO" id="GO:0005524">
    <property type="term" value="F:ATP binding"/>
    <property type="evidence" value="ECO:0007669"/>
    <property type="project" value="UniProtKB-UniRule"/>
</dbReference>
<dbReference type="Gene3D" id="3.40.1190.10">
    <property type="entry name" value="Mur-like, catalytic domain"/>
    <property type="match status" value="1"/>
</dbReference>
<comment type="catalytic activity">
    <reaction evidence="10 11">
        <text>D-alanyl-D-alanine + UDP-N-acetyl-alpha-D-muramoyl-L-alanyl-gamma-D-glutamyl-meso-2,6-diaminopimelate + ATP = UDP-N-acetyl-alpha-D-muramoyl-L-alanyl-gamma-D-glutamyl-meso-2,6-diaminopimeloyl-D-alanyl-D-alanine + ADP + phosphate + H(+)</text>
        <dbReference type="Rhea" id="RHEA:28374"/>
        <dbReference type="ChEBI" id="CHEBI:15378"/>
        <dbReference type="ChEBI" id="CHEBI:30616"/>
        <dbReference type="ChEBI" id="CHEBI:43474"/>
        <dbReference type="ChEBI" id="CHEBI:57822"/>
        <dbReference type="ChEBI" id="CHEBI:61386"/>
        <dbReference type="ChEBI" id="CHEBI:83905"/>
        <dbReference type="ChEBI" id="CHEBI:456216"/>
        <dbReference type="EC" id="6.3.2.10"/>
    </reaction>
</comment>
<feature type="domain" description="Mur ligase central" evidence="14">
    <location>
        <begin position="97"/>
        <end position="274"/>
    </location>
</feature>
<dbReference type="EMBL" id="WBVQ01000001">
    <property type="protein sequence ID" value="KAB2816970.1"/>
    <property type="molecule type" value="Genomic_DNA"/>
</dbReference>
<comment type="function">
    <text evidence="10 11">Involved in cell wall formation. Catalyzes the final step in the synthesis of UDP-N-acetylmuramoyl-pentapeptide, the precursor of murein.</text>
</comment>
<dbReference type="SUPFAM" id="SSF53623">
    <property type="entry name" value="MurD-like peptide ligases, catalytic domain"/>
    <property type="match status" value="1"/>
</dbReference>
<evidence type="ECO:0000259" key="14">
    <source>
        <dbReference type="Pfam" id="PF08245"/>
    </source>
</evidence>
<dbReference type="InterPro" id="IPR036615">
    <property type="entry name" value="Mur_ligase_C_dom_sf"/>
</dbReference>
<keyword evidence="1 10" id="KW-0963">Cytoplasm</keyword>
<dbReference type="OrthoDB" id="9801978at2"/>